<keyword evidence="3" id="KW-1185">Reference proteome</keyword>
<feature type="transmembrane region" description="Helical" evidence="1">
    <location>
        <begin position="42"/>
        <end position="62"/>
    </location>
</feature>
<proteinExistence type="predicted"/>
<dbReference type="EMBL" id="JABFUD020000016">
    <property type="protein sequence ID" value="KAI5068584.1"/>
    <property type="molecule type" value="Genomic_DNA"/>
</dbReference>
<reference evidence="2" key="1">
    <citation type="submission" date="2021-01" db="EMBL/GenBank/DDBJ databases">
        <title>Adiantum capillus-veneris genome.</title>
        <authorList>
            <person name="Fang Y."/>
            <person name="Liao Q."/>
        </authorList>
    </citation>
    <scope>NUCLEOTIDE SEQUENCE</scope>
    <source>
        <strain evidence="2">H3</strain>
        <tissue evidence="2">Leaf</tissue>
    </source>
</reference>
<sequence length="82" mass="8842">MSCYLAPDLTLWDIDHHHVNTNSEPSYNLFIKEKLQGPQPKVVGAYGKLLVVLVCFVISLVSSDPSTSALPLEGDVGVDATS</sequence>
<evidence type="ECO:0000256" key="1">
    <source>
        <dbReference type="SAM" id="Phobius"/>
    </source>
</evidence>
<name>A0A9D4UIM1_ADICA</name>
<gene>
    <name evidence="2" type="ORF">GOP47_0016929</name>
</gene>
<dbReference type="Proteomes" id="UP000886520">
    <property type="component" value="Chromosome 16"/>
</dbReference>
<organism evidence="2 3">
    <name type="scientific">Adiantum capillus-veneris</name>
    <name type="common">Maidenhair fern</name>
    <dbReference type="NCBI Taxonomy" id="13818"/>
    <lineage>
        <taxon>Eukaryota</taxon>
        <taxon>Viridiplantae</taxon>
        <taxon>Streptophyta</taxon>
        <taxon>Embryophyta</taxon>
        <taxon>Tracheophyta</taxon>
        <taxon>Polypodiopsida</taxon>
        <taxon>Polypodiidae</taxon>
        <taxon>Polypodiales</taxon>
        <taxon>Pteridineae</taxon>
        <taxon>Pteridaceae</taxon>
        <taxon>Vittarioideae</taxon>
        <taxon>Adiantum</taxon>
    </lineage>
</organism>
<keyword evidence="1" id="KW-0812">Transmembrane</keyword>
<protein>
    <submittedName>
        <fullName evidence="2">Uncharacterized protein</fullName>
    </submittedName>
</protein>
<keyword evidence="1" id="KW-1133">Transmembrane helix</keyword>
<dbReference type="AlphaFoldDB" id="A0A9D4UIM1"/>
<keyword evidence="1" id="KW-0472">Membrane</keyword>
<accession>A0A9D4UIM1</accession>
<evidence type="ECO:0000313" key="3">
    <source>
        <dbReference type="Proteomes" id="UP000886520"/>
    </source>
</evidence>
<comment type="caution">
    <text evidence="2">The sequence shown here is derived from an EMBL/GenBank/DDBJ whole genome shotgun (WGS) entry which is preliminary data.</text>
</comment>
<evidence type="ECO:0000313" key="2">
    <source>
        <dbReference type="EMBL" id="KAI5068584.1"/>
    </source>
</evidence>